<accession>M3A6G5</accession>
<proteinExistence type="predicted"/>
<gene>
    <name evidence="1" type="ORF">H340_09670</name>
</gene>
<protein>
    <submittedName>
        <fullName evidence="1">Uncharacterized protein</fullName>
    </submittedName>
</protein>
<dbReference type="Proteomes" id="UP000011740">
    <property type="component" value="Unassembled WGS sequence"/>
</dbReference>
<dbReference type="AlphaFoldDB" id="M3A6G5"/>
<dbReference type="EMBL" id="AORZ01000021">
    <property type="protein sequence ID" value="EMF00739.1"/>
    <property type="molecule type" value="Genomic_DNA"/>
</dbReference>
<sequence length="70" mass="7757">MPHSSGPWTSPSSACIPCDLKRSELRELQVELCAVEKAEDNFHLSALRNEHDELLRGLGSHCRPSGLTSR</sequence>
<evidence type="ECO:0000313" key="2">
    <source>
        <dbReference type="Proteomes" id="UP000011740"/>
    </source>
</evidence>
<name>M3A6G5_STRM1</name>
<organism evidence="1 2">
    <name type="scientific">Streptomyces mobaraensis (strain ATCC 29032 / DSM 40847 / JCM 4168 / NBRC 13819 / NCIMB 11159 / IPCR 16-22)</name>
    <dbReference type="NCBI Taxonomy" id="1223523"/>
    <lineage>
        <taxon>Bacteria</taxon>
        <taxon>Bacillati</taxon>
        <taxon>Actinomycetota</taxon>
        <taxon>Actinomycetes</taxon>
        <taxon>Kitasatosporales</taxon>
        <taxon>Streptomycetaceae</taxon>
        <taxon>Streptomyces</taxon>
    </lineage>
</organism>
<evidence type="ECO:0000313" key="1">
    <source>
        <dbReference type="EMBL" id="EMF00739.1"/>
    </source>
</evidence>
<comment type="caution">
    <text evidence="1">The sequence shown here is derived from an EMBL/GenBank/DDBJ whole genome shotgun (WGS) entry which is preliminary data.</text>
</comment>
<reference evidence="1 2" key="1">
    <citation type="journal article" date="2013" name="Genome Announc.">
        <title>Whole-Genome Shotgun Assembly and Analysis of the Genome of Streptomyces mobaraensis DSM 40847, a Strain for Industrial Production of Microbial Transglutaminase.</title>
        <authorList>
            <person name="Yang H."/>
            <person name="He T."/>
            <person name="Wu W."/>
            <person name="Zhu W."/>
            <person name="Lu B."/>
            <person name="Sun W."/>
        </authorList>
    </citation>
    <scope>NUCLEOTIDE SEQUENCE [LARGE SCALE GENOMIC DNA]</scope>
    <source>
        <strain evidence="1 2">DSM 40847</strain>
    </source>
</reference>
<dbReference type="PATRIC" id="fig|1223523.3.peg.1981"/>